<evidence type="ECO:0000259" key="2">
    <source>
        <dbReference type="Pfam" id="PF00188"/>
    </source>
</evidence>
<dbReference type="PANTHER" id="PTHR31157:SF26">
    <property type="entry name" value="SCP-LIKE EXTRACELLULAR PROTEIN"/>
    <property type="match status" value="1"/>
</dbReference>
<dbReference type="PANTHER" id="PTHR31157">
    <property type="entry name" value="SCP DOMAIN-CONTAINING PROTEIN"/>
    <property type="match status" value="1"/>
</dbReference>
<dbReference type="InterPro" id="IPR035940">
    <property type="entry name" value="CAP_sf"/>
</dbReference>
<evidence type="ECO:0000313" key="5">
    <source>
        <dbReference type="Proteomes" id="UP000182062"/>
    </source>
</evidence>
<evidence type="ECO:0008006" key="6">
    <source>
        <dbReference type="Google" id="ProtNLM"/>
    </source>
</evidence>
<protein>
    <recommendedName>
        <fullName evidence="6">Cysteine-rich secretory protein family protein</fullName>
    </recommendedName>
</protein>
<dbReference type="Proteomes" id="UP000182062">
    <property type="component" value="Unassembled WGS sequence"/>
</dbReference>
<evidence type="ECO:0000259" key="3">
    <source>
        <dbReference type="Pfam" id="PF14504"/>
    </source>
</evidence>
<organism evidence="4 5">
    <name type="scientific">Rossellomorea aquimaris</name>
    <dbReference type="NCBI Taxonomy" id="189382"/>
    <lineage>
        <taxon>Bacteria</taxon>
        <taxon>Bacillati</taxon>
        <taxon>Bacillota</taxon>
        <taxon>Bacilli</taxon>
        <taxon>Bacillales</taxon>
        <taxon>Bacillaceae</taxon>
        <taxon>Rossellomorea</taxon>
    </lineage>
</organism>
<dbReference type="Gene3D" id="3.40.33.10">
    <property type="entry name" value="CAP"/>
    <property type="match status" value="1"/>
</dbReference>
<name>A0A1J6W2H5_9BACI</name>
<dbReference type="CDD" id="cd05379">
    <property type="entry name" value="CAP_bacterial"/>
    <property type="match status" value="1"/>
</dbReference>
<dbReference type="InterPro" id="IPR029410">
    <property type="entry name" value="CAP_assoc"/>
</dbReference>
<comment type="caution">
    <text evidence="4">The sequence shown here is derived from an EMBL/GenBank/DDBJ whole genome shotgun (WGS) entry which is preliminary data.</text>
</comment>
<feature type="compositionally biased region" description="Basic and acidic residues" evidence="1">
    <location>
        <begin position="37"/>
        <end position="54"/>
    </location>
</feature>
<gene>
    <name evidence="4" type="ORF">BHE18_06860</name>
</gene>
<feature type="domain" description="SCP" evidence="2">
    <location>
        <begin position="236"/>
        <end position="345"/>
    </location>
</feature>
<sequence length="354" mass="40866">MKTVFRIAIILVFILLISIYQSLEDENEPLKGPDTQTLKKDHDNQLKKPLENAGERPVSGLSTWIGKGSDKVIDAFGEPERIEPGLYGYDWWIYPISQKQYLQMGVEDNKVVTLYAIGNEVDVSPYKLGQKLEDIYRFTIIESEIVVNDESGSYQFELNEEDLNTRLLVSLGDIYAQLYLDKFTGELMSIRFLDSATLIKMHPYEMMYRGELAEEPQPTDEEWNKIDTASEQQIFDITNVMRAQFEADEVEWNEETAEVARGHSEEMYEKDYFSHDSPVFGSLTDRLESHEITFKSAGENIASQYTDAPEAVHGWLNSEGHRKILLEKDFTDLGVGVHKRYYTQNFIEKFTIDE</sequence>
<accession>A0A1J6W2H5</accession>
<keyword evidence="5" id="KW-1185">Reference proteome</keyword>
<dbReference type="Pfam" id="PF00188">
    <property type="entry name" value="CAP"/>
    <property type="match status" value="1"/>
</dbReference>
<dbReference type="SUPFAM" id="SSF55797">
    <property type="entry name" value="PR-1-like"/>
    <property type="match status" value="1"/>
</dbReference>
<evidence type="ECO:0000313" key="4">
    <source>
        <dbReference type="EMBL" id="OIU72342.1"/>
    </source>
</evidence>
<dbReference type="InterPro" id="IPR014044">
    <property type="entry name" value="CAP_dom"/>
</dbReference>
<dbReference type="Pfam" id="PF14504">
    <property type="entry name" value="CAP_assoc_N"/>
    <property type="match status" value="1"/>
</dbReference>
<dbReference type="EMBL" id="MINN01000074">
    <property type="protein sequence ID" value="OIU72342.1"/>
    <property type="molecule type" value="Genomic_DNA"/>
</dbReference>
<feature type="region of interest" description="Disordered" evidence="1">
    <location>
        <begin position="30"/>
        <end position="57"/>
    </location>
</feature>
<proteinExistence type="predicted"/>
<dbReference type="AlphaFoldDB" id="A0A1J6W2H5"/>
<feature type="domain" description="CAP-associated" evidence="3">
    <location>
        <begin position="65"/>
        <end position="204"/>
    </location>
</feature>
<reference evidence="4 5" key="1">
    <citation type="submission" date="2016-09" db="EMBL/GenBank/DDBJ databases">
        <title>Bacillus aquimaris SAMM genome sequence reveals colonization and biosurfactant production capacities.</title>
        <authorList>
            <person name="Waghmode S.R."/>
            <person name="Suryavanshi M.V."/>
        </authorList>
    </citation>
    <scope>NUCLEOTIDE SEQUENCE [LARGE SCALE GENOMIC DNA]</scope>
    <source>
        <strain evidence="4 5">SAMM</strain>
    </source>
</reference>
<evidence type="ECO:0000256" key="1">
    <source>
        <dbReference type="SAM" id="MobiDB-lite"/>
    </source>
</evidence>